<dbReference type="EMBL" id="JBHTMN010000012">
    <property type="protein sequence ID" value="MFD1384014.1"/>
    <property type="molecule type" value="Genomic_DNA"/>
</dbReference>
<accession>A0ABW4B2K8</accession>
<dbReference type="CDD" id="cd07324">
    <property type="entry name" value="M48C_Oma1-like"/>
    <property type="match status" value="1"/>
</dbReference>
<keyword evidence="3" id="KW-0479">Metal-binding</keyword>
<dbReference type="PANTHER" id="PTHR22726:SF1">
    <property type="entry name" value="METALLOENDOPEPTIDASE OMA1, MITOCHONDRIAL"/>
    <property type="match status" value="1"/>
</dbReference>
<evidence type="ECO:0000313" key="9">
    <source>
        <dbReference type="EMBL" id="MFD1384014.1"/>
    </source>
</evidence>
<keyword evidence="6" id="KW-0482">Metalloprotease</keyword>
<reference evidence="10" key="1">
    <citation type="journal article" date="2019" name="Int. J. Syst. Evol. Microbiol.">
        <title>The Global Catalogue of Microorganisms (GCM) 10K type strain sequencing project: providing services to taxonomists for standard genome sequencing and annotation.</title>
        <authorList>
            <consortium name="The Broad Institute Genomics Platform"/>
            <consortium name="The Broad Institute Genome Sequencing Center for Infectious Disease"/>
            <person name="Wu L."/>
            <person name="Ma J."/>
        </authorList>
    </citation>
    <scope>NUCLEOTIDE SEQUENCE [LARGE SCALE GENOMIC DNA]</scope>
    <source>
        <strain evidence="10">JCM 30774</strain>
    </source>
</reference>
<dbReference type="Gene3D" id="3.30.2010.10">
    <property type="entry name" value="Metalloproteases ('zincins'), catalytic domain"/>
    <property type="match status" value="1"/>
</dbReference>
<name>A0ABW4B2K8_9GAMM</name>
<evidence type="ECO:0000256" key="3">
    <source>
        <dbReference type="ARBA" id="ARBA00022723"/>
    </source>
</evidence>
<dbReference type="InterPro" id="IPR001915">
    <property type="entry name" value="Peptidase_M48"/>
</dbReference>
<keyword evidence="5" id="KW-0862">Zinc</keyword>
<dbReference type="Proteomes" id="UP001597059">
    <property type="component" value="Unassembled WGS sequence"/>
</dbReference>
<comment type="cofactor">
    <cofactor evidence="1">
        <name>Zn(2+)</name>
        <dbReference type="ChEBI" id="CHEBI:29105"/>
    </cofactor>
</comment>
<feature type="domain" description="Peptidase M48" evidence="8">
    <location>
        <begin position="64"/>
        <end position="245"/>
    </location>
</feature>
<evidence type="ECO:0000256" key="7">
    <source>
        <dbReference type="SAM" id="SignalP"/>
    </source>
</evidence>
<keyword evidence="4" id="KW-0378">Hydrolase</keyword>
<evidence type="ECO:0000256" key="1">
    <source>
        <dbReference type="ARBA" id="ARBA00001947"/>
    </source>
</evidence>
<evidence type="ECO:0000256" key="2">
    <source>
        <dbReference type="ARBA" id="ARBA00022670"/>
    </source>
</evidence>
<feature type="chain" id="PRO_5046086941" evidence="7">
    <location>
        <begin position="21"/>
        <end position="463"/>
    </location>
</feature>
<protein>
    <submittedName>
        <fullName evidence="9">M48 family metallopeptidase</fullName>
    </submittedName>
</protein>
<organism evidence="9 10">
    <name type="scientific">Rhodanobacter aciditrophus</name>
    <dbReference type="NCBI Taxonomy" id="1623218"/>
    <lineage>
        <taxon>Bacteria</taxon>
        <taxon>Pseudomonadati</taxon>
        <taxon>Pseudomonadota</taxon>
        <taxon>Gammaproteobacteria</taxon>
        <taxon>Lysobacterales</taxon>
        <taxon>Rhodanobacteraceae</taxon>
        <taxon>Rhodanobacter</taxon>
    </lineage>
</organism>
<dbReference type="Pfam" id="PF01435">
    <property type="entry name" value="Peptidase_M48"/>
    <property type="match status" value="1"/>
</dbReference>
<keyword evidence="7" id="KW-0732">Signal</keyword>
<keyword evidence="10" id="KW-1185">Reference proteome</keyword>
<evidence type="ECO:0000256" key="5">
    <source>
        <dbReference type="ARBA" id="ARBA00022833"/>
    </source>
</evidence>
<feature type="signal peptide" evidence="7">
    <location>
        <begin position="1"/>
        <end position="20"/>
    </location>
</feature>
<dbReference type="PANTHER" id="PTHR22726">
    <property type="entry name" value="METALLOENDOPEPTIDASE OMA1"/>
    <property type="match status" value="1"/>
</dbReference>
<evidence type="ECO:0000256" key="6">
    <source>
        <dbReference type="ARBA" id="ARBA00023049"/>
    </source>
</evidence>
<evidence type="ECO:0000259" key="8">
    <source>
        <dbReference type="Pfam" id="PF01435"/>
    </source>
</evidence>
<evidence type="ECO:0000256" key="4">
    <source>
        <dbReference type="ARBA" id="ARBA00022801"/>
    </source>
</evidence>
<evidence type="ECO:0000313" key="10">
    <source>
        <dbReference type="Proteomes" id="UP001597059"/>
    </source>
</evidence>
<gene>
    <name evidence="9" type="ORF">ACFQ45_11575</name>
</gene>
<dbReference type="InterPro" id="IPR051156">
    <property type="entry name" value="Mito/Outer_Membr_Metalloprot"/>
</dbReference>
<keyword evidence="2" id="KW-0645">Protease</keyword>
<sequence>MKISKLLIGIIFFSSPLTVANTLPDFANNQDERALSNPGYILGQYWFRQLSGSSGLIEFPPAYQYLQDAMSRLVPNTDLYNKTIDIGLLNSSQSNAFVIPGNHLFIYSDIMRIITDEAAFLGLLAHEIAHLELNHYERTLESQRNEQNKTLMMLLAGIAAASAGNGEATSALWLGGIANQQENYLRHSRAQEQEADRRGRELLLASGLPVYGMAHLLGALQRQSLGSNRIEFLSTHPLPQTRVSDTLTADPEDSIVFEPSSNEFQYFRATLIAYRAAIEGNQYSNFIARHVTNRDQQHFANALAALLIHHIKDAESHINQVNEVTQFTKYLEGLISLAKNDLSGLKQTVNERLLLSPNDRTFQYLLSQANQTDQYLRTRDDALGYEKRMTYRNNIAVARKQNNHEAALYYQGLLDFSRGWELAALNLINRALRTAEPPLKQEIERSKQHLERIREAQKQQDIR</sequence>
<comment type="caution">
    <text evidence="9">The sequence shown here is derived from an EMBL/GenBank/DDBJ whole genome shotgun (WGS) entry which is preliminary data.</text>
</comment>
<proteinExistence type="predicted"/>